<dbReference type="EMBL" id="CP016286">
    <property type="protein sequence ID" value="ANP86514.1"/>
    <property type="molecule type" value="Genomic_DNA"/>
</dbReference>
<sequence length="154" mass="16961">MSKSEKPSPDPRTELEELRKFVREREAAILPKVAELEAAEQAKANAAEAEKLDALRSEASQGAEYLVKLAARIDATMKSLADLLQERDEAGAEFARQYDRKVAWVGHTFSHPGLVDSALHHAGIGRFAHIRSRGALSMEFVDRQRLNGLLKAGA</sequence>
<name>A0A1B1C9W2_RHILE</name>
<dbReference type="Proteomes" id="UP000092691">
    <property type="component" value="Chromosome"/>
</dbReference>
<dbReference type="AlphaFoldDB" id="A0A1B1C9W2"/>
<evidence type="ECO:0000313" key="1">
    <source>
        <dbReference type="EMBL" id="ANP86514.1"/>
    </source>
</evidence>
<evidence type="ECO:0000313" key="2">
    <source>
        <dbReference type="Proteomes" id="UP000092691"/>
    </source>
</evidence>
<proteinExistence type="predicted"/>
<gene>
    <name evidence="1" type="ORF">BA011_12785</name>
</gene>
<organism evidence="1 2">
    <name type="scientific">Rhizobium leguminosarum</name>
    <dbReference type="NCBI Taxonomy" id="384"/>
    <lineage>
        <taxon>Bacteria</taxon>
        <taxon>Pseudomonadati</taxon>
        <taxon>Pseudomonadota</taxon>
        <taxon>Alphaproteobacteria</taxon>
        <taxon>Hyphomicrobiales</taxon>
        <taxon>Rhizobiaceae</taxon>
        <taxon>Rhizobium/Agrobacterium group</taxon>
        <taxon>Rhizobium</taxon>
    </lineage>
</organism>
<reference evidence="1 2" key="1">
    <citation type="submission" date="2016-06" db="EMBL/GenBank/DDBJ databases">
        <title>Microsymbionts genomes from the relict species Vavilovia formosa.</title>
        <authorList>
            <person name="Chirak E."/>
            <person name="Kimeklis A."/>
            <person name="Andronov E."/>
        </authorList>
    </citation>
    <scope>NUCLEOTIDE SEQUENCE [LARGE SCALE GENOMIC DNA]</scope>
    <source>
        <strain evidence="1 2">Vaf10</strain>
    </source>
</reference>
<dbReference type="RefSeq" id="WP_065280745.1">
    <property type="nucleotide sequence ID" value="NZ_CP016286.1"/>
</dbReference>
<protein>
    <submittedName>
        <fullName evidence="1">Uncharacterized protein</fullName>
    </submittedName>
</protein>
<accession>A0A1B1C9W2</accession>